<reference evidence="4 5" key="1">
    <citation type="submission" date="2023-10" db="EMBL/GenBank/DDBJ databases">
        <title>Whole Genome based description of the genera Actinobaculum and Actinotignum reveals a complex phylogenetic relationship within the species included in the genus Actinotignum.</title>
        <authorList>
            <person name="Jensen C.S."/>
            <person name="Dargis R."/>
            <person name="Kemp M."/>
            <person name="Christensen J.J."/>
        </authorList>
    </citation>
    <scope>NUCLEOTIDE SEQUENCE</scope>
    <source>
        <strain evidence="4">SLA_B511</strain>
        <strain evidence="3 5">SLA_B974</strain>
    </source>
</reference>
<dbReference type="InterPro" id="IPR002656">
    <property type="entry name" value="Acyl_transf_3_dom"/>
</dbReference>
<dbReference type="GO" id="GO:0016020">
    <property type="term" value="C:membrane"/>
    <property type="evidence" value="ECO:0007669"/>
    <property type="project" value="TreeGrafter"/>
</dbReference>
<feature type="transmembrane region" description="Helical" evidence="1">
    <location>
        <begin position="249"/>
        <end position="269"/>
    </location>
</feature>
<dbReference type="Proteomes" id="UP001275049">
    <property type="component" value="Unassembled WGS sequence"/>
</dbReference>
<feature type="domain" description="Acyltransferase 3" evidence="2">
    <location>
        <begin position="18"/>
        <end position="315"/>
    </location>
</feature>
<organism evidence="4 6">
    <name type="scientific">Actinotignum urinale</name>
    <dbReference type="NCBI Taxonomy" id="190146"/>
    <lineage>
        <taxon>Bacteria</taxon>
        <taxon>Bacillati</taxon>
        <taxon>Actinomycetota</taxon>
        <taxon>Actinomycetes</taxon>
        <taxon>Actinomycetales</taxon>
        <taxon>Actinomycetaceae</taxon>
        <taxon>Actinotignum</taxon>
    </lineage>
</organism>
<dbReference type="EMBL" id="JAWNGC010000001">
    <property type="protein sequence ID" value="MDY5154172.1"/>
    <property type="molecule type" value="Genomic_DNA"/>
</dbReference>
<name>A0AAW9HN75_9ACTO</name>
<dbReference type="Proteomes" id="UP001281731">
    <property type="component" value="Unassembled WGS sequence"/>
</dbReference>
<dbReference type="PANTHER" id="PTHR23028">
    <property type="entry name" value="ACETYLTRANSFERASE"/>
    <property type="match status" value="1"/>
</dbReference>
<gene>
    <name evidence="4" type="ORF">R6G80_00285</name>
    <name evidence="3" type="ORF">R6G86_03695</name>
</gene>
<feature type="transmembrane region" description="Helical" evidence="1">
    <location>
        <begin position="21"/>
        <end position="40"/>
    </location>
</feature>
<keyword evidence="4" id="KW-0808">Transferase</keyword>
<feature type="transmembrane region" description="Helical" evidence="1">
    <location>
        <begin position="93"/>
        <end position="113"/>
    </location>
</feature>
<dbReference type="InterPro" id="IPR050879">
    <property type="entry name" value="Acyltransferase_3"/>
</dbReference>
<evidence type="ECO:0000313" key="5">
    <source>
        <dbReference type="Proteomes" id="UP001275049"/>
    </source>
</evidence>
<feature type="transmembrane region" description="Helical" evidence="1">
    <location>
        <begin position="281"/>
        <end position="302"/>
    </location>
</feature>
<comment type="caution">
    <text evidence="4">The sequence shown here is derived from an EMBL/GenBank/DDBJ whole genome shotgun (WGS) entry which is preliminary data.</text>
</comment>
<feature type="transmembrane region" description="Helical" evidence="1">
    <location>
        <begin position="144"/>
        <end position="162"/>
    </location>
</feature>
<feature type="transmembrane region" description="Helical" evidence="1">
    <location>
        <begin position="174"/>
        <end position="192"/>
    </location>
</feature>
<feature type="transmembrane region" description="Helical" evidence="1">
    <location>
        <begin position="52"/>
        <end position="72"/>
    </location>
</feature>
<evidence type="ECO:0000313" key="4">
    <source>
        <dbReference type="EMBL" id="MDY5154172.1"/>
    </source>
</evidence>
<dbReference type="GO" id="GO:0016747">
    <property type="term" value="F:acyltransferase activity, transferring groups other than amino-acyl groups"/>
    <property type="evidence" value="ECO:0007669"/>
    <property type="project" value="InterPro"/>
</dbReference>
<evidence type="ECO:0000313" key="6">
    <source>
        <dbReference type="Proteomes" id="UP001281731"/>
    </source>
</evidence>
<keyword evidence="1" id="KW-0472">Membrane</keyword>
<dbReference type="GO" id="GO:0000271">
    <property type="term" value="P:polysaccharide biosynthetic process"/>
    <property type="evidence" value="ECO:0007669"/>
    <property type="project" value="TreeGrafter"/>
</dbReference>
<feature type="transmembrane region" description="Helical" evidence="1">
    <location>
        <begin position="198"/>
        <end position="217"/>
    </location>
</feature>
<dbReference type="RefSeq" id="WP_040430373.1">
    <property type="nucleotide sequence ID" value="NZ_CAMYCL010000001.1"/>
</dbReference>
<evidence type="ECO:0000256" key="1">
    <source>
        <dbReference type="SAM" id="Phobius"/>
    </source>
</evidence>
<feature type="transmembrane region" description="Helical" evidence="1">
    <location>
        <begin position="224"/>
        <end position="243"/>
    </location>
</feature>
<keyword evidence="4" id="KW-0012">Acyltransferase</keyword>
<sequence length="355" mass="40357">MSKVNETTVKPKRKRLFYLDFIRALSVFLIVLTHFNNPFFSNGGWLLFNNPFNIFVGNLGVSLFLIISASALTVTYGKRMNLRHYFYRRFMGIYPMFWIAYIVGAFTLFALHLRPLANGQPKWSVIFSILGVDGMVANLGLPNMYLLGEWFLGFIVIFYFFFPIMLWGVQRFPWITAIVGVAIWGGFLFWWYSGTHYVAPAIFLPVRIIELFFGIYMAQYWKKLPVWAVVPALGILIASSLLPQIPEDVATTFVGIAAFVILAVLAEFLDRQPIRKVIAWVSKYSYAIFLVHHVIIMVMFSLSPITTYGTAAKYFAFGNICVLTGVCGYVLFHVHRYVMKGVFAGIAKVGGTKAK</sequence>
<protein>
    <submittedName>
        <fullName evidence="4">Acyltransferase</fullName>
        <ecNumber evidence="4">2.3.-.-</ecNumber>
    </submittedName>
</protein>
<dbReference type="Pfam" id="PF01757">
    <property type="entry name" value="Acyl_transf_3"/>
    <property type="match status" value="1"/>
</dbReference>
<accession>A0AAW9HN75</accession>
<evidence type="ECO:0000313" key="3">
    <source>
        <dbReference type="EMBL" id="MDY5132848.1"/>
    </source>
</evidence>
<keyword evidence="1" id="KW-0812">Transmembrane</keyword>
<proteinExistence type="predicted"/>
<keyword evidence="5" id="KW-1185">Reference proteome</keyword>
<keyword evidence="1" id="KW-1133">Transmembrane helix</keyword>
<dbReference type="AlphaFoldDB" id="A0AAW9HN75"/>
<feature type="transmembrane region" description="Helical" evidence="1">
    <location>
        <begin position="314"/>
        <end position="332"/>
    </location>
</feature>
<dbReference type="PANTHER" id="PTHR23028:SF53">
    <property type="entry name" value="ACYL_TRANSF_3 DOMAIN-CONTAINING PROTEIN"/>
    <property type="match status" value="1"/>
</dbReference>
<evidence type="ECO:0000259" key="2">
    <source>
        <dbReference type="Pfam" id="PF01757"/>
    </source>
</evidence>
<dbReference type="EMBL" id="JAWNGA010000004">
    <property type="protein sequence ID" value="MDY5132848.1"/>
    <property type="molecule type" value="Genomic_DNA"/>
</dbReference>
<dbReference type="EC" id="2.3.-.-" evidence="4"/>